<keyword evidence="1" id="KW-0175">Coiled coil</keyword>
<name>A0A0B0HC15_SOVGS</name>
<protein>
    <submittedName>
        <fullName evidence="3">TIGR02449 family protein</fullName>
    </submittedName>
</protein>
<dbReference type="GeneID" id="86991209"/>
<dbReference type="STRING" id="2340.JV46_17910"/>
<dbReference type="NCBIfam" id="TIGR02449">
    <property type="entry name" value="TIGR02449 family protein"/>
    <property type="match status" value="1"/>
</dbReference>
<evidence type="ECO:0000313" key="2">
    <source>
        <dbReference type="EMBL" id="KHF26605.1"/>
    </source>
</evidence>
<dbReference type="RefSeq" id="WP_043116398.1">
    <property type="nucleotide sequence ID" value="NZ_JRAA01000001.1"/>
</dbReference>
<feature type="coiled-coil region" evidence="1">
    <location>
        <begin position="6"/>
        <end position="33"/>
    </location>
</feature>
<keyword evidence="4" id="KW-1185">Reference proteome</keyword>
<reference evidence="3 5" key="2">
    <citation type="submission" date="2016-11" db="EMBL/GenBank/DDBJ databases">
        <title>Mixed transmission modes and dynamic genome evolution in an obligate animal-bacterial symbiosis.</title>
        <authorList>
            <person name="Russell S.L."/>
            <person name="Corbett-Detig R.B."/>
            <person name="Cavanaugh C.M."/>
        </authorList>
    </citation>
    <scope>NUCLEOTIDE SEQUENCE [LARGE SCALE GENOMIC DNA]</scope>
    <source>
        <strain evidence="3">MA-KB16</strain>
    </source>
</reference>
<dbReference type="eggNOG" id="ENOG5033A9M">
    <property type="taxonomic scope" value="Bacteria"/>
</dbReference>
<organism evidence="2 4">
    <name type="scientific">Solemya velum gill symbiont</name>
    <dbReference type="NCBI Taxonomy" id="2340"/>
    <lineage>
        <taxon>Bacteria</taxon>
        <taxon>Pseudomonadati</taxon>
        <taxon>Pseudomonadota</taxon>
        <taxon>Gammaproteobacteria</taxon>
        <taxon>sulfur-oxidizing symbionts</taxon>
    </lineage>
</organism>
<dbReference type="AlphaFoldDB" id="A0A0B0HC15"/>
<proteinExistence type="predicted"/>
<sequence length="69" mass="8111">MSEQEINALESRVDELIDACRHLKSENRMLRDRQEVMVKERAALIEKTEMARGRVEAMISRLKSLEEHT</sequence>
<evidence type="ECO:0000313" key="3">
    <source>
        <dbReference type="EMBL" id="OOY36282.1"/>
    </source>
</evidence>
<accession>A0A0B0HC15</accession>
<dbReference type="Proteomes" id="UP000190962">
    <property type="component" value="Unassembled WGS sequence"/>
</dbReference>
<evidence type="ECO:0000256" key="1">
    <source>
        <dbReference type="SAM" id="Coils"/>
    </source>
</evidence>
<comment type="caution">
    <text evidence="2">The sequence shown here is derived from an EMBL/GenBank/DDBJ whole genome shotgun (WGS) entry which is preliminary data.</text>
</comment>
<evidence type="ECO:0000313" key="4">
    <source>
        <dbReference type="Proteomes" id="UP000030856"/>
    </source>
</evidence>
<gene>
    <name evidence="3" type="ORF">BOV88_01475</name>
    <name evidence="2" type="ORF">JV46_17910</name>
</gene>
<dbReference type="InterPro" id="IPR012662">
    <property type="entry name" value="CHP02449"/>
</dbReference>
<dbReference type="Proteomes" id="UP000030856">
    <property type="component" value="Unassembled WGS sequence"/>
</dbReference>
<dbReference type="OrthoDB" id="6120894at2"/>
<evidence type="ECO:0000313" key="5">
    <source>
        <dbReference type="Proteomes" id="UP000190962"/>
    </source>
</evidence>
<reference evidence="2 4" key="1">
    <citation type="journal article" date="2014" name="BMC Genomics">
        <title>The genome of the intracellular bacterium of the coastal bivalve, Solemya velum: a blueprint for thriving in and out of symbiosis.</title>
        <authorList>
            <person name="Dmytrenko O."/>
            <person name="Russell S.L."/>
            <person name="Loo W.T."/>
            <person name="Fontanez K.M."/>
            <person name="Liao L."/>
            <person name="Roeselers G."/>
            <person name="Sharma R."/>
            <person name="Stewart F.J."/>
            <person name="Newton I.L."/>
            <person name="Woyke T."/>
            <person name="Wu D."/>
            <person name="Lang J.M."/>
            <person name="Eisen J.A."/>
            <person name="Cavanaugh C.M."/>
        </authorList>
    </citation>
    <scope>NUCLEOTIDE SEQUENCE [LARGE SCALE GENOMIC DNA]</scope>
    <source>
        <strain evidence="2 4">WH</strain>
    </source>
</reference>
<dbReference type="EMBL" id="MPNX01000001">
    <property type="protein sequence ID" value="OOY36282.1"/>
    <property type="molecule type" value="Genomic_DNA"/>
</dbReference>
<dbReference type="EMBL" id="JRAA01000001">
    <property type="protein sequence ID" value="KHF26605.1"/>
    <property type="molecule type" value="Genomic_DNA"/>
</dbReference>